<dbReference type="InterPro" id="IPR006016">
    <property type="entry name" value="UspA"/>
</dbReference>
<name>A0ABY7PSV1_9BACT</name>
<proteinExistence type="predicted"/>
<dbReference type="SUPFAM" id="SSF52402">
    <property type="entry name" value="Adenine nucleotide alpha hydrolases-like"/>
    <property type="match status" value="2"/>
</dbReference>
<keyword evidence="3" id="KW-1185">Reference proteome</keyword>
<evidence type="ECO:0000313" key="3">
    <source>
        <dbReference type="Proteomes" id="UP001211872"/>
    </source>
</evidence>
<feature type="domain" description="UspA" evidence="1">
    <location>
        <begin position="158"/>
        <end position="273"/>
    </location>
</feature>
<dbReference type="Gene3D" id="3.40.50.620">
    <property type="entry name" value="HUPs"/>
    <property type="match status" value="2"/>
</dbReference>
<dbReference type="InterPro" id="IPR014729">
    <property type="entry name" value="Rossmann-like_a/b/a_fold"/>
</dbReference>
<gene>
    <name evidence="2" type="ORF">O9Z63_07080</name>
</gene>
<organism evidence="2 3">
    <name type="scientific">Hymenobacter yonginensis</name>
    <dbReference type="NCBI Taxonomy" id="748197"/>
    <lineage>
        <taxon>Bacteria</taxon>
        <taxon>Pseudomonadati</taxon>
        <taxon>Bacteroidota</taxon>
        <taxon>Cytophagia</taxon>
        <taxon>Cytophagales</taxon>
        <taxon>Hymenobacteraceae</taxon>
        <taxon>Hymenobacter</taxon>
    </lineage>
</organism>
<protein>
    <submittedName>
        <fullName evidence="2">Universal stress protein</fullName>
    </submittedName>
</protein>
<reference evidence="2 3" key="1">
    <citation type="journal article" date="2011" name="Int. J. Syst. Evol. Microbiol.">
        <title>Hymenobacter yonginensis sp. nov., isolated from a mesotrophic artificial lake.</title>
        <authorList>
            <person name="Joung Y."/>
            <person name="Cho S.H."/>
            <person name="Kim H."/>
            <person name="Kim S.B."/>
            <person name="Joh K."/>
        </authorList>
    </citation>
    <scope>NUCLEOTIDE SEQUENCE [LARGE SCALE GENOMIC DNA]</scope>
    <source>
        <strain evidence="2 3">KCTC 22745</strain>
    </source>
</reference>
<accession>A0ABY7PSV1</accession>
<feature type="domain" description="UspA" evidence="1">
    <location>
        <begin position="4"/>
        <end position="114"/>
    </location>
</feature>
<dbReference type="EMBL" id="CP115396">
    <property type="protein sequence ID" value="WBO86008.1"/>
    <property type="molecule type" value="Genomic_DNA"/>
</dbReference>
<dbReference type="RefSeq" id="WP_270128607.1">
    <property type="nucleotide sequence ID" value="NZ_CP115396.1"/>
</dbReference>
<evidence type="ECO:0000259" key="1">
    <source>
        <dbReference type="Pfam" id="PF00582"/>
    </source>
</evidence>
<sequence length="282" mass="29761">MKPNLVVLTDFSAAAERAQAYAAALAVALGAELHLVHAYSPMPLTATEFGVIMPPIDTRYAQETRQALEQVAASLSVPATAELLETDWYGAVVYTLNHYHPLLLVAGLTATEGLLDEWLSNRALPLAHETGYPLLLVPEHLPDSALHAPRRLALAVEDRAFRLAPAATAVAPLLDALDTEVVAVCVLPADQHAEGWTGLRALQHSGLSAAISGCGLHKATGDALGPGILQAAAELSADMVGLLDQGHGWVHKLFHGSVIDHVLCHTPLPVLLLPTAPEPLLP</sequence>
<dbReference type="Pfam" id="PF00582">
    <property type="entry name" value="Usp"/>
    <property type="match status" value="2"/>
</dbReference>
<dbReference type="Proteomes" id="UP001211872">
    <property type="component" value="Chromosome"/>
</dbReference>
<evidence type="ECO:0000313" key="2">
    <source>
        <dbReference type="EMBL" id="WBO86008.1"/>
    </source>
</evidence>